<name>A0A918I454_9ACTN</name>
<keyword evidence="2" id="KW-1185">Reference proteome</keyword>
<evidence type="ECO:0000313" key="1">
    <source>
        <dbReference type="EMBL" id="GGU63668.1"/>
    </source>
</evidence>
<comment type="caution">
    <text evidence="1">The sequence shown here is derived from an EMBL/GenBank/DDBJ whole genome shotgun (WGS) entry which is preliminary data.</text>
</comment>
<evidence type="ECO:0000313" key="2">
    <source>
        <dbReference type="Proteomes" id="UP000636661"/>
    </source>
</evidence>
<dbReference type="AlphaFoldDB" id="A0A918I454"/>
<accession>A0A918I454</accession>
<dbReference type="Proteomes" id="UP000636661">
    <property type="component" value="Unassembled WGS sequence"/>
</dbReference>
<dbReference type="EMBL" id="BMTP01000021">
    <property type="protein sequence ID" value="GGU63668.1"/>
    <property type="molecule type" value="Genomic_DNA"/>
</dbReference>
<sequence>MDDGPGSIPFSNGFGLTLEVERGGEDPHWTATFTLSKEEWLATLTVRCEWDALRVPYEDPDLFPAYVLTSDEAFDRNIPTEWALAAWVIDHMWPHEAKVPVWQSLPRSLQLSRSTAPSR</sequence>
<proteinExistence type="predicted"/>
<gene>
    <name evidence="1" type="ORF">GCM10010274_60570</name>
</gene>
<reference evidence="1" key="1">
    <citation type="journal article" date="2014" name="Int. J. Syst. Evol. Microbiol.">
        <title>Complete genome sequence of Corynebacterium casei LMG S-19264T (=DSM 44701T), isolated from a smear-ripened cheese.</title>
        <authorList>
            <consortium name="US DOE Joint Genome Institute (JGI-PGF)"/>
            <person name="Walter F."/>
            <person name="Albersmeier A."/>
            <person name="Kalinowski J."/>
            <person name="Ruckert C."/>
        </authorList>
    </citation>
    <scope>NUCLEOTIDE SEQUENCE</scope>
    <source>
        <strain evidence="1">JCM 4391</strain>
    </source>
</reference>
<protein>
    <submittedName>
        <fullName evidence="1">Uncharacterized protein</fullName>
    </submittedName>
</protein>
<dbReference type="RefSeq" id="WP_189554452.1">
    <property type="nucleotide sequence ID" value="NZ_BMTP01000021.1"/>
</dbReference>
<organism evidence="1 2">
    <name type="scientific">Streptomyces lavendofoliae</name>
    <dbReference type="NCBI Taxonomy" id="67314"/>
    <lineage>
        <taxon>Bacteria</taxon>
        <taxon>Bacillati</taxon>
        <taxon>Actinomycetota</taxon>
        <taxon>Actinomycetes</taxon>
        <taxon>Kitasatosporales</taxon>
        <taxon>Streptomycetaceae</taxon>
        <taxon>Streptomyces</taxon>
    </lineage>
</organism>
<reference evidence="1" key="2">
    <citation type="submission" date="2020-09" db="EMBL/GenBank/DDBJ databases">
        <authorList>
            <person name="Sun Q."/>
            <person name="Ohkuma M."/>
        </authorList>
    </citation>
    <scope>NUCLEOTIDE SEQUENCE</scope>
    <source>
        <strain evidence="1">JCM 4391</strain>
    </source>
</reference>